<dbReference type="AlphaFoldDB" id="A5BWS7"/>
<sequence length="273" mass="30492">MVPQNESWNGLLSSKSLLSVSKQMADALPEAPTPAPTKKPDPDRLNRVDSPGRPILQDFEGDTIAQEIAANPLTIGRMAEYKVRARPIVDEKGSNALAEKAMVAEWSSGKCNCGLRVHVPSLRHGGKPSDLLRAPRGDESRQLFTPPLVWTDSNGTKSPLTTNQQTSSGWVLPVSTTRKKKQPNEMKTATNYGSWPRQRPRRRGDRSNRERLDDVFLPGLHWRAIPVRGREQDSKRAYLCSLLLHQARKFKDNCMAFPLDSPNVELSDFVTFA</sequence>
<feature type="region of interest" description="Disordered" evidence="1">
    <location>
        <begin position="22"/>
        <end position="57"/>
    </location>
</feature>
<feature type="region of interest" description="Disordered" evidence="1">
    <location>
        <begin position="146"/>
        <end position="210"/>
    </location>
</feature>
<feature type="compositionally biased region" description="Basic and acidic residues" evidence="1">
    <location>
        <begin position="38"/>
        <end position="47"/>
    </location>
</feature>
<name>A5BWS7_VITVI</name>
<accession>A5BWS7</accession>
<organism evidence="2">
    <name type="scientific">Vitis vinifera</name>
    <name type="common">Grape</name>
    <dbReference type="NCBI Taxonomy" id="29760"/>
    <lineage>
        <taxon>Eukaryota</taxon>
        <taxon>Viridiplantae</taxon>
        <taxon>Streptophyta</taxon>
        <taxon>Embryophyta</taxon>
        <taxon>Tracheophyta</taxon>
        <taxon>Spermatophyta</taxon>
        <taxon>Magnoliopsida</taxon>
        <taxon>eudicotyledons</taxon>
        <taxon>Gunneridae</taxon>
        <taxon>Pentapetalae</taxon>
        <taxon>rosids</taxon>
        <taxon>Vitales</taxon>
        <taxon>Vitaceae</taxon>
        <taxon>Viteae</taxon>
        <taxon>Vitis</taxon>
    </lineage>
</organism>
<protein>
    <submittedName>
        <fullName evidence="2">Uncharacterized protein</fullName>
    </submittedName>
</protein>
<evidence type="ECO:0000256" key="1">
    <source>
        <dbReference type="SAM" id="MobiDB-lite"/>
    </source>
</evidence>
<reference evidence="2" key="1">
    <citation type="journal article" date="2007" name="PLoS ONE">
        <title>The first genome sequence of an elite grapevine cultivar (Pinot noir Vitis vinifera L.): coping with a highly heterozygous genome.</title>
        <authorList>
            <person name="Velasco R."/>
            <person name="Zharkikh A."/>
            <person name="Troggio M."/>
            <person name="Cartwright D.A."/>
            <person name="Cestaro A."/>
            <person name="Pruss D."/>
            <person name="Pindo M."/>
            <person name="FitzGerald L.M."/>
            <person name="Vezzulli S."/>
            <person name="Reid J."/>
            <person name="Malacarne G."/>
            <person name="Iliev D."/>
            <person name="Coppola G."/>
            <person name="Wardell B."/>
            <person name="Micheletti D."/>
            <person name="Macalma T."/>
            <person name="Facci M."/>
            <person name="Mitchell J.T."/>
            <person name="Perazzolli M."/>
            <person name="Eldredge G."/>
            <person name="Gatto P."/>
            <person name="Oyzerski R."/>
            <person name="Moretto M."/>
            <person name="Gutin N."/>
            <person name="Stefanini M."/>
            <person name="Chen Y."/>
            <person name="Segala C."/>
            <person name="Davenport C."/>
            <person name="Dematte L."/>
            <person name="Mraz A."/>
            <person name="Battilana J."/>
            <person name="Stormo K."/>
            <person name="Costa F."/>
            <person name="Tao Q."/>
            <person name="Si-Ammour A."/>
            <person name="Harkins T."/>
            <person name="Lackey A."/>
            <person name="Perbost C."/>
            <person name="Taillon B."/>
            <person name="Stella A."/>
            <person name="Solovyev V."/>
            <person name="Fawcett J.A."/>
            <person name="Sterck L."/>
            <person name="Vandepoele K."/>
            <person name="Grando S.M."/>
            <person name="Toppo S."/>
            <person name="Moser C."/>
            <person name="Lanchbury J."/>
            <person name="Bogden R."/>
            <person name="Skolnick M."/>
            <person name="Sgaramella V."/>
            <person name="Bhatnagar S.K."/>
            <person name="Fontana P."/>
            <person name="Gutin A."/>
            <person name="Van de Peer Y."/>
            <person name="Salamini F."/>
            <person name="Viola R."/>
        </authorList>
    </citation>
    <scope>NUCLEOTIDE SEQUENCE</scope>
</reference>
<gene>
    <name evidence="2" type="ORF">VITISV_030710</name>
</gene>
<evidence type="ECO:0000313" key="2">
    <source>
        <dbReference type="EMBL" id="CAN61886.1"/>
    </source>
</evidence>
<feature type="compositionally biased region" description="Polar residues" evidence="1">
    <location>
        <begin position="151"/>
        <end position="169"/>
    </location>
</feature>
<proteinExistence type="predicted"/>
<dbReference type="EMBL" id="AM473944">
    <property type="protein sequence ID" value="CAN61886.1"/>
    <property type="molecule type" value="Genomic_DNA"/>
</dbReference>